<organism evidence="1 2">
    <name type="scientific">Carpinus fangiana</name>
    <dbReference type="NCBI Taxonomy" id="176857"/>
    <lineage>
        <taxon>Eukaryota</taxon>
        <taxon>Viridiplantae</taxon>
        <taxon>Streptophyta</taxon>
        <taxon>Embryophyta</taxon>
        <taxon>Tracheophyta</taxon>
        <taxon>Spermatophyta</taxon>
        <taxon>Magnoliopsida</taxon>
        <taxon>eudicotyledons</taxon>
        <taxon>Gunneridae</taxon>
        <taxon>Pentapetalae</taxon>
        <taxon>rosids</taxon>
        <taxon>fabids</taxon>
        <taxon>Fagales</taxon>
        <taxon>Betulaceae</taxon>
        <taxon>Carpinus</taxon>
    </lineage>
</organism>
<dbReference type="Proteomes" id="UP000327013">
    <property type="component" value="Chromosome 3"/>
</dbReference>
<dbReference type="AlphaFoldDB" id="A0A5N6QXW7"/>
<evidence type="ECO:0000313" key="1">
    <source>
        <dbReference type="EMBL" id="KAE8021405.1"/>
    </source>
</evidence>
<sequence>MTAKSLDSDLDLAYHLQMQEAMTAFLALQPSTSRRPSTAVTVILRELNDRVLREPEIGELREDLDRRIHHQRMNGNGEGTDNIGTGESEAVLGLGTELKLGQVPLFKCSESVLEVLEAEKTASLKEHLSLTALGRLVLELRRRMGSKWVELGCGVWIGGVGEEFELDLHMRSQWS</sequence>
<dbReference type="EMBL" id="CM017323">
    <property type="protein sequence ID" value="KAE8021405.1"/>
    <property type="molecule type" value="Genomic_DNA"/>
</dbReference>
<gene>
    <name evidence="1" type="ORF">FH972_007298</name>
</gene>
<evidence type="ECO:0000313" key="2">
    <source>
        <dbReference type="Proteomes" id="UP000327013"/>
    </source>
</evidence>
<proteinExistence type="predicted"/>
<reference evidence="1 2" key="1">
    <citation type="submission" date="2019-06" db="EMBL/GenBank/DDBJ databases">
        <title>A chromosomal-level reference genome of Carpinus fangiana (Coryloideae, Betulaceae).</title>
        <authorList>
            <person name="Yang X."/>
            <person name="Wang Z."/>
            <person name="Zhang L."/>
            <person name="Hao G."/>
            <person name="Liu J."/>
            <person name="Yang Y."/>
        </authorList>
    </citation>
    <scope>NUCLEOTIDE SEQUENCE [LARGE SCALE GENOMIC DNA]</scope>
    <source>
        <strain evidence="1">Cfa_2016G</strain>
        <tissue evidence="1">Leaf</tissue>
    </source>
</reference>
<protein>
    <submittedName>
        <fullName evidence="1">Uncharacterized protein</fullName>
    </submittedName>
</protein>
<dbReference type="OrthoDB" id="1836482at2759"/>
<accession>A0A5N6QXW7</accession>
<keyword evidence="2" id="KW-1185">Reference proteome</keyword>
<name>A0A5N6QXW7_9ROSI</name>